<evidence type="ECO:0000256" key="5">
    <source>
        <dbReference type="ARBA" id="ARBA00022759"/>
    </source>
</evidence>
<dbReference type="PANTHER" id="PTHR34405:SF3">
    <property type="entry name" value="CRISPR-ASSOCIATED ENDORIBONUCLEASE CAS2 3"/>
    <property type="match status" value="1"/>
</dbReference>
<comment type="function">
    <text evidence="9">CRISPR (clustered regularly interspaced short palindromic repeat), is an adaptive immune system that provides protection against mobile genetic elements (viruses, transposable elements and conjugative plasmids). CRISPR clusters contain sequences complementary to antecedent mobile elements and target invading nucleic acids. CRISPR clusters are transcribed and processed into CRISPR RNA (crRNA). Functions as a ssRNA-specific endoribonuclease. Involved in the integration of spacer DNA into the CRISPR cassette.</text>
</comment>
<dbReference type="InterPro" id="IPR021127">
    <property type="entry name" value="CRISPR_associated_Cas2"/>
</dbReference>
<dbReference type="InterPro" id="IPR019199">
    <property type="entry name" value="Virulence_VapD/CRISPR_Cas2"/>
</dbReference>
<keyword evidence="7 9" id="KW-0460">Magnesium</keyword>
<accession>A0ABX5M4Z5</accession>
<reference evidence="10 11" key="1">
    <citation type="submission" date="2018-04" db="EMBL/GenBank/DDBJ databases">
        <title>Active sludge and wastewater microbial communities from Klosterneuburg, Austria.</title>
        <authorList>
            <person name="Wagner M."/>
        </authorList>
    </citation>
    <scope>NUCLEOTIDE SEQUENCE [LARGE SCALE GENOMIC DNA]</scope>
    <source>
        <strain evidence="10 11">Nm 57</strain>
    </source>
</reference>
<evidence type="ECO:0000256" key="6">
    <source>
        <dbReference type="ARBA" id="ARBA00022801"/>
    </source>
</evidence>
<dbReference type="EC" id="3.1.-.-" evidence="9"/>
<evidence type="ECO:0000256" key="2">
    <source>
        <dbReference type="ARBA" id="ARBA00009959"/>
    </source>
</evidence>
<dbReference type="SUPFAM" id="SSF143430">
    <property type="entry name" value="TTP0101/SSO1404-like"/>
    <property type="match status" value="1"/>
</dbReference>
<keyword evidence="4 9" id="KW-0479">Metal-binding</keyword>
<evidence type="ECO:0000256" key="1">
    <source>
        <dbReference type="ARBA" id="ARBA00001946"/>
    </source>
</evidence>
<evidence type="ECO:0000256" key="8">
    <source>
        <dbReference type="ARBA" id="ARBA00023118"/>
    </source>
</evidence>
<dbReference type="PANTHER" id="PTHR34405">
    <property type="entry name" value="CRISPR-ASSOCIATED ENDORIBONUCLEASE CAS2"/>
    <property type="match status" value="1"/>
</dbReference>
<dbReference type="Proteomes" id="UP000247780">
    <property type="component" value="Unassembled WGS sequence"/>
</dbReference>
<evidence type="ECO:0000256" key="4">
    <source>
        <dbReference type="ARBA" id="ARBA00022723"/>
    </source>
</evidence>
<organism evidence="10 11">
    <name type="scientific">Nitrosomonas eutropha</name>
    <dbReference type="NCBI Taxonomy" id="916"/>
    <lineage>
        <taxon>Bacteria</taxon>
        <taxon>Pseudomonadati</taxon>
        <taxon>Pseudomonadota</taxon>
        <taxon>Betaproteobacteria</taxon>
        <taxon>Nitrosomonadales</taxon>
        <taxon>Nitrosomonadaceae</taxon>
        <taxon>Nitrosomonas</taxon>
    </lineage>
</organism>
<gene>
    <name evidence="9" type="primary">cas2</name>
    <name evidence="10" type="ORF">C8R14_12622</name>
</gene>
<evidence type="ECO:0000256" key="3">
    <source>
        <dbReference type="ARBA" id="ARBA00022722"/>
    </source>
</evidence>
<keyword evidence="11" id="KW-1185">Reference proteome</keyword>
<dbReference type="Pfam" id="PF09827">
    <property type="entry name" value="CRISPR_Cas2"/>
    <property type="match status" value="1"/>
</dbReference>
<evidence type="ECO:0000313" key="10">
    <source>
        <dbReference type="EMBL" id="PXV77785.1"/>
    </source>
</evidence>
<dbReference type="Gene3D" id="3.30.70.240">
    <property type="match status" value="1"/>
</dbReference>
<keyword evidence="8 9" id="KW-0051">Antiviral defense</keyword>
<feature type="binding site" evidence="9">
    <location>
        <position position="32"/>
    </location>
    <ligand>
        <name>Mg(2+)</name>
        <dbReference type="ChEBI" id="CHEBI:18420"/>
        <note>catalytic</note>
    </ligand>
</feature>
<proteinExistence type="inferred from homology"/>
<evidence type="ECO:0000256" key="9">
    <source>
        <dbReference type="HAMAP-Rule" id="MF_01471"/>
    </source>
</evidence>
<protein>
    <recommendedName>
        <fullName evidence="9">CRISPR-associated endoribonuclease Cas2</fullName>
        <ecNumber evidence="9">3.1.-.-</ecNumber>
    </recommendedName>
</protein>
<name>A0ABX5M4Z5_9PROT</name>
<comment type="cofactor">
    <cofactor evidence="1 9">
        <name>Mg(2+)</name>
        <dbReference type="ChEBI" id="CHEBI:18420"/>
    </cofactor>
</comment>
<keyword evidence="6 9" id="KW-0378">Hydrolase</keyword>
<comment type="subunit">
    <text evidence="9">Homodimer, forms a heterotetramer with a Cas1 homodimer.</text>
</comment>
<comment type="caution">
    <text evidence="10">The sequence shown here is derived from an EMBL/GenBank/DDBJ whole genome shotgun (WGS) entry which is preliminary data.</text>
</comment>
<comment type="similarity">
    <text evidence="2 9">Belongs to the CRISPR-associated endoribonuclease Cas2 protein family.</text>
</comment>
<sequence length="113" mass="13212">MLPVASLPAYSLRKVNPTMLHMNRSLYLVAYDVCNPRRLYKVCRYLKRYKVGGQKSVFELWVTSAELRTIRADLDELMDAQEDRLHILSLDPRMKPRCYGKASTFTAQYFCIT</sequence>
<keyword evidence="5 9" id="KW-0255">Endonuclease</keyword>
<dbReference type="EMBL" id="QICQ01000026">
    <property type="protein sequence ID" value="PXV77785.1"/>
    <property type="molecule type" value="Genomic_DNA"/>
</dbReference>
<dbReference type="CDD" id="cd09725">
    <property type="entry name" value="Cas2_I_II_III"/>
    <property type="match status" value="1"/>
</dbReference>
<evidence type="ECO:0000313" key="11">
    <source>
        <dbReference type="Proteomes" id="UP000247780"/>
    </source>
</evidence>
<dbReference type="HAMAP" id="MF_01471">
    <property type="entry name" value="Cas2"/>
    <property type="match status" value="1"/>
</dbReference>
<keyword evidence="3 9" id="KW-0540">Nuclease</keyword>
<evidence type="ECO:0000256" key="7">
    <source>
        <dbReference type="ARBA" id="ARBA00022842"/>
    </source>
</evidence>
<dbReference type="NCBIfam" id="TIGR01573">
    <property type="entry name" value="cas2"/>
    <property type="match status" value="1"/>
</dbReference>